<dbReference type="Gene3D" id="2.130.10.80">
    <property type="entry name" value="Galactose oxidase/kelch, beta-propeller"/>
    <property type="match status" value="1"/>
</dbReference>
<dbReference type="SUPFAM" id="SSF50965">
    <property type="entry name" value="Galactose oxidase, central domain"/>
    <property type="match status" value="1"/>
</dbReference>
<sequence>MRIISCFLTTLAFFVSVTALAAGFSSPTVLKHSLQQNLGLSPVHATLLPDGRVMFFGTTRLDGSSTSGDGFEAALTIPPNLMPFPATISLDLENAPLECSTPGVCVFNDGSGITVSISDILFCSGHTLLEDGTLFTLSGTRYINYQLASGQTGIEISGMNYNMTYDAMSNIWSRVPGILVSEGSGPKLGSGRWYGTTTRLHDGRILITGGYDVVQQIFNNSPVPSSFELNISTEIYDPANGLRELISPVGATPLAIFNPDYSHVFQLPWVADSGQDIVVLGEDAKPVLMQADATVGGNFLEIDLPRPGPAKGGNGASTLMLPLRLNSPAWGYQAGAIMMAGGGSDSQLSSADILDFGGGGWTRRIVLDTDRHHPTVTILPDGKLFLVGGHPSSTSPNPQNGLLIDPAQNFSVVPSGQISTTRGYHTVSLLLPDGRVLITGGRTGGPTDLADEQPTMEIYSPPYLDAATRPVIDYVPDVIQNQQAFPILYSNATTISEIVLIGLGSMTHSFDQNMRSVEVYAHNTEAGAVWGYNFFDNLSTPPGVYMLFILDENRIPSVAKIVQVTR</sequence>
<dbReference type="InterPro" id="IPR014756">
    <property type="entry name" value="Ig_E-set"/>
</dbReference>
<dbReference type="SUPFAM" id="SSF81296">
    <property type="entry name" value="E set domains"/>
    <property type="match status" value="1"/>
</dbReference>
<evidence type="ECO:0000259" key="1">
    <source>
        <dbReference type="Pfam" id="PF09118"/>
    </source>
</evidence>
<dbReference type="InterPro" id="IPR011043">
    <property type="entry name" value="Gal_Oxase/kelch_b-propeller"/>
</dbReference>
<dbReference type="EMBL" id="UOFR01000020">
    <property type="protein sequence ID" value="VAW93578.1"/>
    <property type="molecule type" value="Genomic_DNA"/>
</dbReference>
<proteinExistence type="predicted"/>
<dbReference type="AlphaFoldDB" id="A0A3B0ZJD5"/>
<dbReference type="PANTHER" id="PTHR32208:SF21">
    <property type="entry name" value="LOW QUALITY PROTEIN: ALDEHYDE OXIDASE GLOX-LIKE"/>
    <property type="match status" value="1"/>
</dbReference>
<dbReference type="Pfam" id="PF09118">
    <property type="entry name" value="GO-like_E_set"/>
    <property type="match status" value="1"/>
</dbReference>
<evidence type="ECO:0000313" key="2">
    <source>
        <dbReference type="EMBL" id="VAW93578.1"/>
    </source>
</evidence>
<name>A0A3B0ZJD5_9ZZZZ</name>
<protein>
    <recommendedName>
        <fullName evidence="1">Galactose oxidase-like Early set domain-containing protein</fullName>
    </recommendedName>
</protein>
<organism evidence="2">
    <name type="scientific">hydrothermal vent metagenome</name>
    <dbReference type="NCBI Taxonomy" id="652676"/>
    <lineage>
        <taxon>unclassified sequences</taxon>
        <taxon>metagenomes</taxon>
        <taxon>ecological metagenomes</taxon>
    </lineage>
</organism>
<dbReference type="InterPro" id="IPR037293">
    <property type="entry name" value="Gal_Oxidase_central_sf"/>
</dbReference>
<feature type="domain" description="Galactose oxidase-like Early set" evidence="1">
    <location>
        <begin position="469"/>
        <end position="564"/>
    </location>
</feature>
<gene>
    <name evidence="2" type="ORF">MNBD_GAMMA21-3070</name>
</gene>
<dbReference type="PANTHER" id="PTHR32208">
    <property type="entry name" value="SECRETED PROTEIN-RELATED"/>
    <property type="match status" value="1"/>
</dbReference>
<dbReference type="Gene3D" id="2.60.40.10">
    <property type="entry name" value="Immunoglobulins"/>
    <property type="match status" value="1"/>
</dbReference>
<dbReference type="InterPro" id="IPR013783">
    <property type="entry name" value="Ig-like_fold"/>
</dbReference>
<accession>A0A3B0ZJD5</accession>
<reference evidence="2" key="1">
    <citation type="submission" date="2018-06" db="EMBL/GenBank/DDBJ databases">
        <authorList>
            <person name="Zhirakovskaya E."/>
        </authorList>
    </citation>
    <scope>NUCLEOTIDE SEQUENCE</scope>
</reference>
<dbReference type="InterPro" id="IPR015202">
    <property type="entry name" value="GO-like_E_set"/>
</dbReference>
<dbReference type="CDD" id="cd02851">
    <property type="entry name" value="E_set_GO_C"/>
    <property type="match status" value="1"/>
</dbReference>